<comment type="caution">
    <text evidence="1">The sequence shown here is derived from an EMBL/GenBank/DDBJ whole genome shotgun (WGS) entry which is preliminary data.</text>
</comment>
<gene>
    <name evidence="1" type="ORF">CSKR_108996</name>
</gene>
<dbReference type="Proteomes" id="UP000286415">
    <property type="component" value="Unassembled WGS sequence"/>
</dbReference>
<dbReference type="AlphaFoldDB" id="A0A3R7FTW1"/>
<organism evidence="1 2">
    <name type="scientific">Clonorchis sinensis</name>
    <name type="common">Chinese liver fluke</name>
    <dbReference type="NCBI Taxonomy" id="79923"/>
    <lineage>
        <taxon>Eukaryota</taxon>
        <taxon>Metazoa</taxon>
        <taxon>Spiralia</taxon>
        <taxon>Lophotrochozoa</taxon>
        <taxon>Platyhelminthes</taxon>
        <taxon>Trematoda</taxon>
        <taxon>Digenea</taxon>
        <taxon>Opisthorchiida</taxon>
        <taxon>Opisthorchiata</taxon>
        <taxon>Opisthorchiidae</taxon>
        <taxon>Clonorchis</taxon>
    </lineage>
</organism>
<dbReference type="EMBL" id="NIRI02000013">
    <property type="protein sequence ID" value="KAG5452837.1"/>
    <property type="molecule type" value="Genomic_DNA"/>
</dbReference>
<keyword evidence="2" id="KW-1185">Reference proteome</keyword>
<evidence type="ECO:0000313" key="1">
    <source>
        <dbReference type="EMBL" id="KAG5452837.1"/>
    </source>
</evidence>
<evidence type="ECO:0000313" key="2">
    <source>
        <dbReference type="Proteomes" id="UP000286415"/>
    </source>
</evidence>
<sequence>MYIRNAILIRVQKIPRQPKTGFTLLGAHQATECAAPVRLMFQLLRYSKYISCLETSQTRDSAGFQVSLSKNQICLQMSVFR</sequence>
<protein>
    <submittedName>
        <fullName evidence="1">Uncharacterized protein</fullName>
    </submittedName>
</protein>
<name>A0A3R7FTW1_CLOSI</name>
<reference evidence="1 2" key="2">
    <citation type="journal article" date="2021" name="Genomics">
        <title>High-quality reference genome for Clonorchis sinensis.</title>
        <authorList>
            <person name="Young N.D."/>
            <person name="Stroehlein A.J."/>
            <person name="Kinkar L."/>
            <person name="Wang T."/>
            <person name="Sohn W.M."/>
            <person name="Chang B.C.H."/>
            <person name="Kaur P."/>
            <person name="Weisz D."/>
            <person name="Dudchenko O."/>
            <person name="Aiden E.L."/>
            <person name="Korhonen P.K."/>
            <person name="Gasser R.B."/>
        </authorList>
    </citation>
    <scope>NUCLEOTIDE SEQUENCE [LARGE SCALE GENOMIC DNA]</scope>
    <source>
        <strain evidence="1">Cs-k2</strain>
    </source>
</reference>
<accession>A0A3R7FTW1</accession>
<reference evidence="1 2" key="1">
    <citation type="journal article" date="2018" name="Biotechnol. Adv.">
        <title>Improved genomic resources and new bioinformatic workflow for the carcinogenic parasite Clonorchis sinensis: Biotechnological implications.</title>
        <authorList>
            <person name="Wang D."/>
            <person name="Korhonen P.K."/>
            <person name="Gasser R.B."/>
            <person name="Young N.D."/>
        </authorList>
    </citation>
    <scope>NUCLEOTIDE SEQUENCE [LARGE SCALE GENOMIC DNA]</scope>
    <source>
        <strain evidence="1">Cs-k2</strain>
    </source>
</reference>
<proteinExistence type="predicted"/>
<dbReference type="InParanoid" id="A0A3R7FTW1"/>